<reference evidence="1 2" key="1">
    <citation type="submission" date="2023-10" db="EMBL/GenBank/DDBJ databases">
        <title>Rubellicoccus peritrichatus gen. nov., sp. nov., isolated from an algae of coral reef tank.</title>
        <authorList>
            <person name="Luo J."/>
        </authorList>
    </citation>
    <scope>NUCLEOTIDE SEQUENCE [LARGE SCALE GENOMIC DNA]</scope>
    <source>
        <strain evidence="1 2">CR14</strain>
    </source>
</reference>
<dbReference type="RefSeq" id="WP_317834023.1">
    <property type="nucleotide sequence ID" value="NZ_CP136920.1"/>
</dbReference>
<dbReference type="KEGG" id="puo:RZN69_00460"/>
<keyword evidence="2" id="KW-1185">Reference proteome</keyword>
<gene>
    <name evidence="1" type="ORF">RZN69_00460</name>
</gene>
<proteinExistence type="predicted"/>
<dbReference type="EMBL" id="CP136920">
    <property type="protein sequence ID" value="WOO41539.1"/>
    <property type="molecule type" value="Genomic_DNA"/>
</dbReference>
<dbReference type="AlphaFoldDB" id="A0AAQ3LG60"/>
<organism evidence="1 2">
    <name type="scientific">Rubellicoccus peritrichatus</name>
    <dbReference type="NCBI Taxonomy" id="3080537"/>
    <lineage>
        <taxon>Bacteria</taxon>
        <taxon>Pseudomonadati</taxon>
        <taxon>Verrucomicrobiota</taxon>
        <taxon>Opitutia</taxon>
        <taxon>Puniceicoccales</taxon>
        <taxon>Cerasicoccaceae</taxon>
        <taxon>Rubellicoccus</taxon>
    </lineage>
</organism>
<accession>A0AAQ3LG60</accession>
<dbReference type="Gene3D" id="2.30.30.700">
    <property type="entry name" value="SLA1 homology domain 1"/>
    <property type="match status" value="1"/>
</dbReference>
<evidence type="ECO:0000313" key="1">
    <source>
        <dbReference type="EMBL" id="WOO41539.1"/>
    </source>
</evidence>
<evidence type="ECO:0000313" key="2">
    <source>
        <dbReference type="Proteomes" id="UP001304300"/>
    </source>
</evidence>
<protein>
    <submittedName>
        <fullName evidence="1">Uncharacterized protein</fullName>
    </submittedName>
</protein>
<dbReference type="Proteomes" id="UP001304300">
    <property type="component" value="Chromosome"/>
</dbReference>
<name>A0AAQ3LG60_9BACT</name>
<sequence>MRIYTVITIVLLSILPGFAEYYEFTDAQGRTITAKPIRMVGTQVEIERDDGSKFTVSPTIFVTKDQEYLAKWAKEQLFVSGDVLKITAKSSTTRKQKDDSSRGVEIKRFKGFYKVKVVNESDMDLTDLDVKYRYYVFKNDIAADKRSSGQTIKVTGQSKISTLPKRSDFEFETKHSEMMETDLESGYRWAGGGKPKSEDELEGIWVRVYQGKNLITEFANPSSLPKKEKW</sequence>